<keyword evidence="3" id="KW-1185">Reference proteome</keyword>
<feature type="signal peptide" evidence="1">
    <location>
        <begin position="1"/>
        <end position="19"/>
    </location>
</feature>
<sequence>MNRTIIALLIAIIATVTIADQKIGVPVLIGPNFWNIRGNFRVMAVVNIHTQMSVIKLPNGKFLIVDTIDLTSDLKSALDRMTNNGANIEAIIGVHPFHTTYFKAFYDAYPTVPFYGTPRHLRVVKDIPWKGDLNQQNIRNKWNPDVEIRLPAGAEFVNPQPEDNHFNSAWLFHKPSRTMHIDDTVIYADEDSLVLKIFGIKKGDMIFHPKIDPGLYNYPAAPFEFRDWVLKVIKDWDFDNIVCAHLGNKLGGAKLKLNQTVTAAEPLFRKLSEKRK</sequence>
<dbReference type="InterPro" id="IPR036866">
    <property type="entry name" value="RibonucZ/Hydroxyglut_hydro"/>
</dbReference>
<dbReference type="GO" id="GO:0016787">
    <property type="term" value="F:hydrolase activity"/>
    <property type="evidence" value="ECO:0007669"/>
    <property type="project" value="UniProtKB-KW"/>
</dbReference>
<protein>
    <submittedName>
        <fullName evidence="2">Hydroxyacylglutathione hydrolase</fullName>
    </submittedName>
</protein>
<feature type="chain" id="PRO_5043901529" evidence="1">
    <location>
        <begin position="20"/>
        <end position="276"/>
    </location>
</feature>
<dbReference type="PANTHER" id="PTHR33835">
    <property type="entry name" value="YALI0C07656P"/>
    <property type="match status" value="1"/>
</dbReference>
<evidence type="ECO:0000313" key="3">
    <source>
        <dbReference type="Proteomes" id="UP001431209"/>
    </source>
</evidence>
<dbReference type="Proteomes" id="UP001431209">
    <property type="component" value="Unassembled WGS sequence"/>
</dbReference>
<evidence type="ECO:0000256" key="1">
    <source>
        <dbReference type="SAM" id="SignalP"/>
    </source>
</evidence>
<reference evidence="2 3" key="1">
    <citation type="submission" date="2024-03" db="EMBL/GenBank/DDBJ databases">
        <title>The Acrasis kona genome and developmental transcriptomes reveal deep origins of eukaryotic multicellular pathways.</title>
        <authorList>
            <person name="Sheikh S."/>
            <person name="Fu C.-J."/>
            <person name="Brown M.W."/>
            <person name="Baldauf S.L."/>
        </authorList>
    </citation>
    <scope>NUCLEOTIDE SEQUENCE [LARGE SCALE GENOMIC DNA]</scope>
    <source>
        <strain evidence="2 3">ATCC MYA-3509</strain>
    </source>
</reference>
<accession>A0AAW2ZF76</accession>
<name>A0AAW2ZF76_9EUKA</name>
<proteinExistence type="predicted"/>
<evidence type="ECO:0000313" key="2">
    <source>
        <dbReference type="EMBL" id="KAL0488105.1"/>
    </source>
</evidence>
<dbReference type="EMBL" id="JAOPGA020001408">
    <property type="protein sequence ID" value="KAL0488105.1"/>
    <property type="molecule type" value="Genomic_DNA"/>
</dbReference>
<gene>
    <name evidence="2" type="ORF">AKO1_008967</name>
</gene>
<dbReference type="AlphaFoldDB" id="A0AAW2ZF76"/>
<keyword evidence="1" id="KW-0732">Signal</keyword>
<dbReference type="SUPFAM" id="SSF56281">
    <property type="entry name" value="Metallo-hydrolase/oxidoreductase"/>
    <property type="match status" value="1"/>
</dbReference>
<organism evidence="2 3">
    <name type="scientific">Acrasis kona</name>
    <dbReference type="NCBI Taxonomy" id="1008807"/>
    <lineage>
        <taxon>Eukaryota</taxon>
        <taxon>Discoba</taxon>
        <taxon>Heterolobosea</taxon>
        <taxon>Tetramitia</taxon>
        <taxon>Eutetramitia</taxon>
        <taxon>Acrasidae</taxon>
        <taxon>Acrasis</taxon>
    </lineage>
</organism>
<comment type="caution">
    <text evidence="2">The sequence shown here is derived from an EMBL/GenBank/DDBJ whole genome shotgun (WGS) entry which is preliminary data.</text>
</comment>
<dbReference type="PANTHER" id="PTHR33835:SF1">
    <property type="entry name" value="METALLO-BETA-LACTAMASE DOMAIN-CONTAINING PROTEIN"/>
    <property type="match status" value="1"/>
</dbReference>
<dbReference type="InterPro" id="IPR025638">
    <property type="entry name" value="DUF4336"/>
</dbReference>
<keyword evidence="2" id="KW-0378">Hydrolase</keyword>